<reference evidence="2" key="1">
    <citation type="journal article" date="2022" name="bioRxiv">
        <title>Sequencing and chromosome-scale assembly of the giantPleurodeles waltlgenome.</title>
        <authorList>
            <person name="Brown T."/>
            <person name="Elewa A."/>
            <person name="Iarovenko S."/>
            <person name="Subramanian E."/>
            <person name="Araus A.J."/>
            <person name="Petzold A."/>
            <person name="Susuki M."/>
            <person name="Suzuki K.-i.T."/>
            <person name="Hayashi T."/>
            <person name="Toyoda A."/>
            <person name="Oliveira C."/>
            <person name="Osipova E."/>
            <person name="Leigh N.D."/>
            <person name="Simon A."/>
            <person name="Yun M.H."/>
        </authorList>
    </citation>
    <scope>NUCLEOTIDE SEQUENCE</scope>
    <source>
        <strain evidence="2">20211129_DDA</strain>
        <tissue evidence="2">Liver</tissue>
    </source>
</reference>
<protein>
    <submittedName>
        <fullName evidence="2">Uncharacterized protein</fullName>
    </submittedName>
</protein>
<dbReference type="EMBL" id="JANPWB010000008">
    <property type="protein sequence ID" value="KAJ1167368.1"/>
    <property type="molecule type" value="Genomic_DNA"/>
</dbReference>
<feature type="region of interest" description="Disordered" evidence="1">
    <location>
        <begin position="112"/>
        <end position="147"/>
    </location>
</feature>
<dbReference type="Proteomes" id="UP001066276">
    <property type="component" value="Chromosome 4_2"/>
</dbReference>
<comment type="caution">
    <text evidence="2">The sequence shown here is derived from an EMBL/GenBank/DDBJ whole genome shotgun (WGS) entry which is preliminary data.</text>
</comment>
<feature type="compositionally biased region" description="Polar residues" evidence="1">
    <location>
        <begin position="128"/>
        <end position="147"/>
    </location>
</feature>
<evidence type="ECO:0000256" key="1">
    <source>
        <dbReference type="SAM" id="MobiDB-lite"/>
    </source>
</evidence>
<gene>
    <name evidence="2" type="ORF">NDU88_007760</name>
</gene>
<evidence type="ECO:0000313" key="3">
    <source>
        <dbReference type="Proteomes" id="UP001066276"/>
    </source>
</evidence>
<dbReference type="AlphaFoldDB" id="A0AAV7STA1"/>
<evidence type="ECO:0000313" key="2">
    <source>
        <dbReference type="EMBL" id="KAJ1167368.1"/>
    </source>
</evidence>
<name>A0AAV7STA1_PLEWA</name>
<feature type="compositionally biased region" description="Basic and acidic residues" evidence="1">
    <location>
        <begin position="220"/>
        <end position="231"/>
    </location>
</feature>
<sequence>MDGDKLCRMLAWVVRPEVPRTIIGAIHILMGGIAGSRCVSRCGSGPRWACSDRGLAEGGPKSLHSIAGYSVVSVSSERPRPVPVSPPHSVDPQHTFVVTHDTRESLSATASLPLQPRPAGSPPGAAQPLSSPRPVSSSWRTAAASPTQRSLPLDAAALLLHAARTAFGAQPQPPPGFFPYPVTPLFQFGRTGRDRRSGPDSATGVSPVRHFVFRDGSGAARERGRFHEGARRQRFPGVQGSQGPLRQRLQLGQATLTTGG</sequence>
<keyword evidence="3" id="KW-1185">Reference proteome</keyword>
<proteinExistence type="predicted"/>
<feature type="region of interest" description="Disordered" evidence="1">
    <location>
        <begin position="219"/>
        <end position="246"/>
    </location>
</feature>
<organism evidence="2 3">
    <name type="scientific">Pleurodeles waltl</name>
    <name type="common">Iberian ribbed newt</name>
    <dbReference type="NCBI Taxonomy" id="8319"/>
    <lineage>
        <taxon>Eukaryota</taxon>
        <taxon>Metazoa</taxon>
        <taxon>Chordata</taxon>
        <taxon>Craniata</taxon>
        <taxon>Vertebrata</taxon>
        <taxon>Euteleostomi</taxon>
        <taxon>Amphibia</taxon>
        <taxon>Batrachia</taxon>
        <taxon>Caudata</taxon>
        <taxon>Salamandroidea</taxon>
        <taxon>Salamandridae</taxon>
        <taxon>Pleurodelinae</taxon>
        <taxon>Pleurodeles</taxon>
    </lineage>
</organism>
<accession>A0AAV7STA1</accession>